<keyword evidence="6" id="KW-0804">Transcription</keyword>
<reference evidence="11" key="1">
    <citation type="submission" date="2020-03" db="EMBL/GenBank/DDBJ databases">
        <title>Castanea mollissima Vanexum genome sequencing.</title>
        <authorList>
            <person name="Staton M."/>
        </authorList>
    </citation>
    <scope>NUCLEOTIDE SEQUENCE</scope>
    <source>
        <tissue evidence="11">Leaf</tissue>
    </source>
</reference>
<keyword evidence="1" id="KW-0479">Metal-binding</keyword>
<accession>A0A8J4VQN0</accession>
<dbReference type="PROSITE" id="PS50114">
    <property type="entry name" value="GATA_ZN_FINGER_2"/>
    <property type="match status" value="1"/>
</dbReference>
<dbReference type="GO" id="GO:0008270">
    <property type="term" value="F:zinc ion binding"/>
    <property type="evidence" value="ECO:0007669"/>
    <property type="project" value="UniProtKB-KW"/>
</dbReference>
<evidence type="ECO:0000256" key="7">
    <source>
        <dbReference type="ARBA" id="ARBA00024019"/>
    </source>
</evidence>
<dbReference type="Gene3D" id="3.30.50.10">
    <property type="entry name" value="Erythroid Transcription Factor GATA-1, subunit A"/>
    <property type="match status" value="1"/>
</dbReference>
<evidence type="ECO:0000256" key="9">
    <source>
        <dbReference type="PROSITE-ProRule" id="PRU00094"/>
    </source>
</evidence>
<comment type="caution">
    <text evidence="11">The sequence shown here is derived from an EMBL/GenBank/DDBJ whole genome shotgun (WGS) entry which is preliminary data.</text>
</comment>
<proteinExistence type="inferred from homology"/>
<dbReference type="AlphaFoldDB" id="A0A8J4VQN0"/>
<evidence type="ECO:0000256" key="3">
    <source>
        <dbReference type="ARBA" id="ARBA00022833"/>
    </source>
</evidence>
<dbReference type="SUPFAM" id="SSF57716">
    <property type="entry name" value="Glucocorticoid receptor-like (DNA-binding domain)"/>
    <property type="match status" value="1"/>
</dbReference>
<evidence type="ECO:0000256" key="8">
    <source>
        <dbReference type="ARBA" id="ARBA00037539"/>
    </source>
</evidence>
<evidence type="ECO:0000259" key="10">
    <source>
        <dbReference type="PROSITE" id="PS50114"/>
    </source>
</evidence>
<keyword evidence="12" id="KW-1185">Reference proteome</keyword>
<evidence type="ECO:0000256" key="6">
    <source>
        <dbReference type="ARBA" id="ARBA00023163"/>
    </source>
</evidence>
<evidence type="ECO:0000256" key="1">
    <source>
        <dbReference type="ARBA" id="ARBA00022723"/>
    </source>
</evidence>
<keyword evidence="2 9" id="KW-0863">Zinc-finger</keyword>
<dbReference type="SMART" id="SM00401">
    <property type="entry name" value="ZnF_GATA"/>
    <property type="match status" value="1"/>
</dbReference>
<dbReference type="PANTHER" id="PTHR47172">
    <property type="entry name" value="OS01G0976800 PROTEIN"/>
    <property type="match status" value="1"/>
</dbReference>
<feature type="domain" description="GATA-type" evidence="10">
    <location>
        <begin position="23"/>
        <end position="53"/>
    </location>
</feature>
<evidence type="ECO:0000256" key="5">
    <source>
        <dbReference type="ARBA" id="ARBA00023125"/>
    </source>
</evidence>
<keyword evidence="5" id="KW-0238">DNA-binding</keyword>
<protein>
    <recommendedName>
        <fullName evidence="10">GATA-type domain-containing protein</fullName>
    </recommendedName>
</protein>
<dbReference type="PANTHER" id="PTHR47172:SF9">
    <property type="entry name" value="GATA TRANSCRIPTION FACTOR 23"/>
    <property type="match status" value="1"/>
</dbReference>
<dbReference type="Proteomes" id="UP000737018">
    <property type="component" value="Unassembled WGS sequence"/>
</dbReference>
<evidence type="ECO:0000256" key="4">
    <source>
        <dbReference type="ARBA" id="ARBA00023015"/>
    </source>
</evidence>
<organism evidence="11 12">
    <name type="scientific">Castanea mollissima</name>
    <name type="common">Chinese chestnut</name>
    <dbReference type="NCBI Taxonomy" id="60419"/>
    <lineage>
        <taxon>Eukaryota</taxon>
        <taxon>Viridiplantae</taxon>
        <taxon>Streptophyta</taxon>
        <taxon>Embryophyta</taxon>
        <taxon>Tracheophyta</taxon>
        <taxon>Spermatophyta</taxon>
        <taxon>Magnoliopsida</taxon>
        <taxon>eudicotyledons</taxon>
        <taxon>Gunneridae</taxon>
        <taxon>Pentapetalae</taxon>
        <taxon>rosids</taxon>
        <taxon>fabids</taxon>
        <taxon>Fagales</taxon>
        <taxon>Fagaceae</taxon>
        <taxon>Castanea</taxon>
    </lineage>
</organism>
<gene>
    <name evidence="11" type="ORF">CMV_007008</name>
</gene>
<dbReference type="CDD" id="cd00202">
    <property type="entry name" value="ZnF_GATA"/>
    <property type="match status" value="1"/>
</dbReference>
<evidence type="ECO:0000256" key="2">
    <source>
        <dbReference type="ARBA" id="ARBA00022771"/>
    </source>
</evidence>
<dbReference type="EMBL" id="JRKL02000677">
    <property type="protein sequence ID" value="KAF3969178.1"/>
    <property type="molecule type" value="Genomic_DNA"/>
</dbReference>
<evidence type="ECO:0000313" key="11">
    <source>
        <dbReference type="EMBL" id="KAF3969178.1"/>
    </source>
</evidence>
<comment type="function">
    <text evidence="8">Transcriptional regulator that specifically binds 5'-GATA-3' or 5'-GAT-3' motifs within gene promoters.</text>
</comment>
<dbReference type="GO" id="GO:0043565">
    <property type="term" value="F:sequence-specific DNA binding"/>
    <property type="evidence" value="ECO:0007669"/>
    <property type="project" value="InterPro"/>
</dbReference>
<keyword evidence="4" id="KW-0805">Transcription regulation</keyword>
<comment type="similarity">
    <text evidence="7">Belongs to the type IV zinc-finger family. Class B subfamily.</text>
</comment>
<keyword evidence="3" id="KW-0862">Zinc</keyword>
<dbReference type="OrthoDB" id="2162994at2759"/>
<dbReference type="GO" id="GO:0006355">
    <property type="term" value="P:regulation of DNA-templated transcription"/>
    <property type="evidence" value="ECO:0007669"/>
    <property type="project" value="InterPro"/>
</dbReference>
<name>A0A8J4VQN0_9ROSI</name>
<sequence>MCMMDLSEKESLSVEVIENKKCCTVCKTTKTPLWRGGPAGPKSLCNACGIRDRKRRNSMMGLSHVSYRKKYRSNARATTTATKSNSNVTTTTTTTSTAKAVGNGGKNLRESLKTKLMALGNDFLLQRLPSVMKKQRCQRRRKLKEEEQAAVCLMALSCGSVFA</sequence>
<dbReference type="InterPro" id="IPR013088">
    <property type="entry name" value="Znf_NHR/GATA"/>
</dbReference>
<dbReference type="Pfam" id="PF00320">
    <property type="entry name" value="GATA"/>
    <property type="match status" value="1"/>
</dbReference>
<evidence type="ECO:0000313" key="12">
    <source>
        <dbReference type="Proteomes" id="UP000737018"/>
    </source>
</evidence>
<dbReference type="InterPro" id="IPR000679">
    <property type="entry name" value="Znf_GATA"/>
</dbReference>